<feature type="transmembrane region" description="Helical" evidence="1">
    <location>
        <begin position="244"/>
        <end position="269"/>
    </location>
</feature>
<dbReference type="Proteomes" id="UP000192247">
    <property type="component" value="Unassembled WGS sequence"/>
</dbReference>
<evidence type="ECO:0000259" key="3">
    <source>
        <dbReference type="Pfam" id="PF20146"/>
    </source>
</evidence>
<protein>
    <submittedName>
        <fullName evidence="4">Nose resistant to fluoxetine protein 6-like</fullName>
    </submittedName>
</protein>
<feature type="domain" description="Acyltransferase 3" evidence="2">
    <location>
        <begin position="205"/>
        <end position="558"/>
    </location>
</feature>
<dbReference type="Pfam" id="PF20146">
    <property type="entry name" value="NRF"/>
    <property type="match status" value="1"/>
</dbReference>
<evidence type="ECO:0000256" key="1">
    <source>
        <dbReference type="SAM" id="Phobius"/>
    </source>
</evidence>
<dbReference type="InParanoid" id="A0A1V9XUQ4"/>
<feature type="transmembrane region" description="Helical" evidence="1">
    <location>
        <begin position="533"/>
        <end position="550"/>
    </location>
</feature>
<feature type="transmembrane region" description="Helical" evidence="1">
    <location>
        <begin position="570"/>
        <end position="589"/>
    </location>
</feature>
<dbReference type="InterPro" id="IPR052728">
    <property type="entry name" value="O2_lipid_transport_reg"/>
</dbReference>
<evidence type="ECO:0000259" key="2">
    <source>
        <dbReference type="Pfam" id="PF01757"/>
    </source>
</evidence>
<dbReference type="AlphaFoldDB" id="A0A1V9XUQ4"/>
<gene>
    <name evidence="4" type="ORF">BIW11_07251</name>
</gene>
<evidence type="ECO:0000313" key="4">
    <source>
        <dbReference type="EMBL" id="OQR77220.1"/>
    </source>
</evidence>
<feature type="transmembrane region" description="Helical" evidence="1">
    <location>
        <begin position="206"/>
        <end position="224"/>
    </location>
</feature>
<feature type="domain" description="Nose resistant-to-fluoxetine protein N-terminal" evidence="3">
    <location>
        <begin position="1"/>
        <end position="105"/>
    </location>
</feature>
<feature type="transmembrane region" description="Helical" evidence="1">
    <location>
        <begin position="500"/>
        <end position="521"/>
    </location>
</feature>
<dbReference type="PANTHER" id="PTHR11161:SF0">
    <property type="entry name" value="O-ACYLTRANSFERASE LIKE PROTEIN"/>
    <property type="match status" value="1"/>
</dbReference>
<keyword evidence="5" id="KW-1185">Reference proteome</keyword>
<keyword evidence="1" id="KW-0472">Membrane</keyword>
<dbReference type="InterPro" id="IPR006621">
    <property type="entry name" value="Nose-resist-to-fluoxetine_N"/>
</dbReference>
<feature type="transmembrane region" description="Helical" evidence="1">
    <location>
        <begin position="137"/>
        <end position="162"/>
    </location>
</feature>
<organism evidence="4 5">
    <name type="scientific">Tropilaelaps mercedesae</name>
    <dbReference type="NCBI Taxonomy" id="418985"/>
    <lineage>
        <taxon>Eukaryota</taxon>
        <taxon>Metazoa</taxon>
        <taxon>Ecdysozoa</taxon>
        <taxon>Arthropoda</taxon>
        <taxon>Chelicerata</taxon>
        <taxon>Arachnida</taxon>
        <taxon>Acari</taxon>
        <taxon>Parasitiformes</taxon>
        <taxon>Mesostigmata</taxon>
        <taxon>Gamasina</taxon>
        <taxon>Dermanyssoidea</taxon>
        <taxon>Laelapidae</taxon>
        <taxon>Tropilaelaps</taxon>
    </lineage>
</organism>
<dbReference type="PANTHER" id="PTHR11161">
    <property type="entry name" value="O-ACYLTRANSFERASE"/>
    <property type="match status" value="1"/>
</dbReference>
<dbReference type="GO" id="GO:0016747">
    <property type="term" value="F:acyltransferase activity, transferring groups other than amino-acyl groups"/>
    <property type="evidence" value="ECO:0007669"/>
    <property type="project" value="InterPro"/>
</dbReference>
<keyword evidence="1" id="KW-1133">Transmembrane helix</keyword>
<name>A0A1V9XUQ4_9ACAR</name>
<proteinExistence type="predicted"/>
<dbReference type="Pfam" id="PF01757">
    <property type="entry name" value="Acyl_transf_3"/>
    <property type="match status" value="1"/>
</dbReference>
<feature type="transmembrane region" description="Helical" evidence="1">
    <location>
        <begin position="354"/>
        <end position="374"/>
    </location>
</feature>
<dbReference type="InterPro" id="IPR002656">
    <property type="entry name" value="Acyl_transf_3_dom"/>
</dbReference>
<feature type="transmembrane region" description="Helical" evidence="1">
    <location>
        <begin position="459"/>
        <end position="480"/>
    </location>
</feature>
<comment type="caution">
    <text evidence="4">The sequence shown here is derived from an EMBL/GenBank/DDBJ whole genome shotgun (WGS) entry which is preliminary data.</text>
</comment>
<dbReference type="EMBL" id="MNPL01003821">
    <property type="protein sequence ID" value="OQR77220.1"/>
    <property type="molecule type" value="Genomic_DNA"/>
</dbReference>
<feature type="transmembrane region" description="Helical" evidence="1">
    <location>
        <begin position="290"/>
        <end position="310"/>
    </location>
</feature>
<dbReference type="OrthoDB" id="6411378at2759"/>
<evidence type="ECO:0000313" key="5">
    <source>
        <dbReference type="Proteomes" id="UP000192247"/>
    </source>
</evidence>
<feature type="transmembrane region" description="Helical" evidence="1">
    <location>
        <begin position="430"/>
        <end position="447"/>
    </location>
</feature>
<feature type="transmembrane region" description="Helical" evidence="1">
    <location>
        <begin position="381"/>
        <end position="404"/>
    </location>
</feature>
<keyword evidence="1" id="KW-0812">Transmembrane</keyword>
<reference evidence="4 5" key="1">
    <citation type="journal article" date="2017" name="Gigascience">
        <title>Draft genome of the honey bee ectoparasitic mite, Tropilaelaps mercedesae, is shaped by the parasitic life history.</title>
        <authorList>
            <person name="Dong X."/>
            <person name="Armstrong S.D."/>
            <person name="Xia D."/>
            <person name="Makepeace B.L."/>
            <person name="Darby A.C."/>
            <person name="Kadowaki T."/>
        </authorList>
    </citation>
    <scope>NUCLEOTIDE SEQUENCE [LARGE SCALE GENOMIC DNA]</scope>
    <source>
        <strain evidence="4">Wuxi-XJTLU</strain>
    </source>
</reference>
<accession>A0A1V9XUQ4</accession>
<sequence>MLTGTLRDFGNYDECLRVRVRDEDEGNEIYRGKYCTLKFTAPLPPRPERIHYDMDIWATLNDNVTLEKGGLLEHMAPHSTYFYHLNSQLGVCIPSECSSDDIKNLANVMLRNINWTAEVPDCDVDEDAIDIRPAQKAAIFAISTMVVLTGLGTLITACYRLVSGTDETQRPSGTFMELFASFSVYENSVKLFNTSQTPGTLTVMHGIKFFSMCWVMLCHAYIFMNPEAVVSLQNIQQEPFKYSFQLLMSGWLAVDTFFMLGALTLMYGSMKYMQQHNGKLSIFMYLFHRLWRLVPPMGFTIAIMVIVPLLGRGPLWKEMVEHQGEKCETTWWKTLLFISNWSTSYETICLETTWYLQCDLQLYIVALLVVLPMYRRPVLGALINVGLILLSIAIFMTVVIKHAFPPIMIFLHPDIELIKHEAHLLYYRPYTHYGPYGVGLFMGYLMYKTQKWRTNNFIAVLGWILALGTQWAIIYGIVPWHHHYDSLGLPQYLYAAFHRTVWSITVAYVVWAVHFGYGGWIGQFLTWKAFIPLSRLVFMTYLAHPIVMWYKRGAAKERFFLRHFPEMTWLYLGDSLFSFGCAYAMSMLFEVPIINLEKIILRPFLGGGGHREGRVQQIMSEPMKRENGHNFSHGYRQENDMNSREYQMGEVATTGYRRTAPERL</sequence>